<evidence type="ECO:0000256" key="12">
    <source>
        <dbReference type="ARBA" id="ARBA00023242"/>
    </source>
</evidence>
<dbReference type="Gene3D" id="3.40.50.300">
    <property type="entry name" value="P-loop containing nucleotide triphosphate hydrolases"/>
    <property type="match status" value="1"/>
</dbReference>
<dbReference type="PANTHER" id="PTHR19306">
    <property type="entry name" value="STRUCTURAL MAINTENANCE OF CHROMOSOMES 5,6 SMC5, SMC6"/>
    <property type="match status" value="1"/>
</dbReference>
<evidence type="ECO:0000256" key="1">
    <source>
        <dbReference type="ARBA" id="ARBA00004123"/>
    </source>
</evidence>
<keyword evidence="11" id="KW-0234">DNA repair</keyword>
<organism evidence="17 18">
    <name type="scientific">Larimichthys crocea</name>
    <name type="common">Large yellow croaker</name>
    <name type="synonym">Pseudosciaena crocea</name>
    <dbReference type="NCBI Taxonomy" id="215358"/>
    <lineage>
        <taxon>Eukaryota</taxon>
        <taxon>Metazoa</taxon>
        <taxon>Chordata</taxon>
        <taxon>Craniata</taxon>
        <taxon>Vertebrata</taxon>
        <taxon>Euteleostomi</taxon>
        <taxon>Actinopterygii</taxon>
        <taxon>Neopterygii</taxon>
        <taxon>Teleostei</taxon>
        <taxon>Neoteleostei</taxon>
        <taxon>Acanthomorphata</taxon>
        <taxon>Eupercaria</taxon>
        <taxon>Sciaenidae</taxon>
        <taxon>Larimichthys</taxon>
    </lineage>
</organism>
<dbReference type="InterPro" id="IPR038729">
    <property type="entry name" value="Rad50/SbcC_AAA"/>
</dbReference>
<protein>
    <recommendedName>
        <fullName evidence="13">Structural maintenance of chromosomes protein 6</fullName>
    </recommendedName>
</protein>
<evidence type="ECO:0000256" key="11">
    <source>
        <dbReference type="ARBA" id="ARBA00023204"/>
    </source>
</evidence>
<name>A0A6G0IFX5_LARCR</name>
<dbReference type="SUPFAM" id="SSF52540">
    <property type="entry name" value="P-loop containing nucleoside triphosphate hydrolases"/>
    <property type="match status" value="1"/>
</dbReference>
<keyword evidence="5" id="KW-0547">Nucleotide-binding</keyword>
<keyword evidence="7" id="KW-0067">ATP-binding</keyword>
<dbReference type="GO" id="GO:0005524">
    <property type="term" value="F:ATP binding"/>
    <property type="evidence" value="ECO:0007669"/>
    <property type="project" value="UniProtKB-KW"/>
</dbReference>
<evidence type="ECO:0000256" key="4">
    <source>
        <dbReference type="ARBA" id="ARBA00022454"/>
    </source>
</evidence>
<keyword evidence="4" id="KW-0158">Chromosome</keyword>
<evidence type="ECO:0000256" key="7">
    <source>
        <dbReference type="ARBA" id="ARBA00022840"/>
    </source>
</evidence>
<evidence type="ECO:0000313" key="17">
    <source>
        <dbReference type="EMBL" id="KAE8290213.1"/>
    </source>
</evidence>
<reference evidence="17 18" key="1">
    <citation type="submission" date="2019-07" db="EMBL/GenBank/DDBJ databases">
        <title>Chromosome genome assembly for large yellow croaker.</title>
        <authorList>
            <person name="Xiao S."/>
        </authorList>
    </citation>
    <scope>NUCLEOTIDE SEQUENCE [LARGE SCALE GENOMIC DNA]</scope>
    <source>
        <strain evidence="17">JMULYC20181020</strain>
        <tissue evidence="17">Muscle</tissue>
    </source>
</reference>
<feature type="coiled-coil region" evidence="14">
    <location>
        <begin position="242"/>
        <end position="269"/>
    </location>
</feature>
<dbReference type="GO" id="GO:0005634">
    <property type="term" value="C:nucleus"/>
    <property type="evidence" value="ECO:0007669"/>
    <property type="project" value="UniProtKB-SubCell"/>
</dbReference>
<evidence type="ECO:0000256" key="15">
    <source>
        <dbReference type="SAM" id="MobiDB-lite"/>
    </source>
</evidence>
<feature type="region of interest" description="Disordered" evidence="15">
    <location>
        <begin position="1"/>
        <end position="48"/>
    </location>
</feature>
<gene>
    <name evidence="17" type="ORF">D5F01_LYC11933</name>
</gene>
<dbReference type="GO" id="GO:0016887">
    <property type="term" value="F:ATP hydrolysis activity"/>
    <property type="evidence" value="ECO:0007669"/>
    <property type="project" value="InterPro"/>
</dbReference>
<evidence type="ECO:0000256" key="9">
    <source>
        <dbReference type="ARBA" id="ARBA00023054"/>
    </source>
</evidence>
<evidence type="ECO:0000256" key="13">
    <source>
        <dbReference type="ARBA" id="ARBA00069480"/>
    </source>
</evidence>
<dbReference type="Pfam" id="PF13476">
    <property type="entry name" value="AAA_23"/>
    <property type="match status" value="1"/>
</dbReference>
<dbReference type="GO" id="GO:0000781">
    <property type="term" value="C:chromosome, telomeric region"/>
    <property type="evidence" value="ECO:0007669"/>
    <property type="project" value="UniProtKB-SubCell"/>
</dbReference>
<dbReference type="GO" id="GO:0003697">
    <property type="term" value="F:single-stranded DNA binding"/>
    <property type="evidence" value="ECO:0007669"/>
    <property type="project" value="TreeGrafter"/>
</dbReference>
<keyword evidence="10" id="KW-0233">DNA recombination</keyword>
<dbReference type="PANTHER" id="PTHR19306:SF8">
    <property type="entry name" value="STRUCTURAL MAINTENANCE OF CHROMOSOMES PROTEIN 6 ISOFORM X4"/>
    <property type="match status" value="1"/>
</dbReference>
<evidence type="ECO:0000256" key="5">
    <source>
        <dbReference type="ARBA" id="ARBA00022741"/>
    </source>
</evidence>
<evidence type="ECO:0000313" key="18">
    <source>
        <dbReference type="Proteomes" id="UP000424527"/>
    </source>
</evidence>
<dbReference type="GO" id="GO:0003684">
    <property type="term" value="F:damaged DNA binding"/>
    <property type="evidence" value="ECO:0007669"/>
    <property type="project" value="TreeGrafter"/>
</dbReference>
<dbReference type="GO" id="GO:0000724">
    <property type="term" value="P:double-strand break repair via homologous recombination"/>
    <property type="evidence" value="ECO:0007669"/>
    <property type="project" value="TreeGrafter"/>
</dbReference>
<evidence type="ECO:0000256" key="6">
    <source>
        <dbReference type="ARBA" id="ARBA00022763"/>
    </source>
</evidence>
<evidence type="ECO:0000256" key="14">
    <source>
        <dbReference type="SAM" id="Coils"/>
    </source>
</evidence>
<comment type="caution">
    <text evidence="17">The sequence shown here is derived from an EMBL/GenBank/DDBJ whole genome shotgun (WGS) entry which is preliminary data.</text>
</comment>
<feature type="coiled-coil region" evidence="14">
    <location>
        <begin position="295"/>
        <end position="322"/>
    </location>
</feature>
<keyword evidence="18" id="KW-1185">Reference proteome</keyword>
<evidence type="ECO:0000256" key="3">
    <source>
        <dbReference type="ARBA" id="ARBA00006793"/>
    </source>
</evidence>
<dbReference type="InterPro" id="IPR027417">
    <property type="entry name" value="P-loop_NTPase"/>
</dbReference>
<evidence type="ECO:0000256" key="10">
    <source>
        <dbReference type="ARBA" id="ARBA00023172"/>
    </source>
</evidence>
<comment type="subcellular location">
    <subcellularLocation>
        <location evidence="2">Chromosome</location>
        <location evidence="2">Telomere</location>
    </subcellularLocation>
    <subcellularLocation>
        <location evidence="1">Nucleus</location>
    </subcellularLocation>
</comment>
<dbReference type="EMBL" id="REGW02000011">
    <property type="protein sequence ID" value="KAE8290213.1"/>
    <property type="molecule type" value="Genomic_DNA"/>
</dbReference>
<comment type="similarity">
    <text evidence="3">Belongs to the SMC family. SMC6 subfamily.</text>
</comment>
<dbReference type="FunFam" id="3.40.50.300:FF:000959">
    <property type="entry name" value="structural maintenance of chromosomes protein 6"/>
    <property type="match status" value="1"/>
</dbReference>
<evidence type="ECO:0000259" key="16">
    <source>
        <dbReference type="Pfam" id="PF13476"/>
    </source>
</evidence>
<feature type="domain" description="Rad50/SbcC-type AAA" evidence="16">
    <location>
        <begin position="62"/>
        <end position="269"/>
    </location>
</feature>
<dbReference type="AlphaFoldDB" id="A0A6G0IFX5"/>
<proteinExistence type="inferred from homology"/>
<evidence type="ECO:0000256" key="2">
    <source>
        <dbReference type="ARBA" id="ARBA00004574"/>
    </source>
</evidence>
<accession>A0A6G0IFX5</accession>
<keyword evidence="8" id="KW-0779">Telomere</keyword>
<dbReference type="GO" id="GO:0035861">
    <property type="term" value="C:site of double-strand break"/>
    <property type="evidence" value="ECO:0007669"/>
    <property type="project" value="TreeGrafter"/>
</dbReference>
<keyword evidence="12" id="KW-0539">Nucleus</keyword>
<keyword evidence="9 14" id="KW-0175">Coiled coil</keyword>
<evidence type="ECO:0000256" key="8">
    <source>
        <dbReference type="ARBA" id="ARBA00022895"/>
    </source>
</evidence>
<dbReference type="Proteomes" id="UP000424527">
    <property type="component" value="Unassembled WGS sequence"/>
</dbReference>
<keyword evidence="6" id="KW-0227">DNA damage</keyword>
<dbReference type="GO" id="GO:0030915">
    <property type="term" value="C:Smc5-Smc6 complex"/>
    <property type="evidence" value="ECO:0007669"/>
    <property type="project" value="TreeGrafter"/>
</dbReference>
<sequence>MSKRKGKVIGDAPAVKSRRLTAAGLKDAAEETNHQRPSSSSSSGGGGGFSHSATGDIGLIESVTLKNFMCHHLLGPFQFGPNVNFITGNNGSGKSAILTALIVGLGGKATFTNRGVSLKDFVKTGENTADITIKLRNRGPDAYKRDVYGDCISVEHRISCDGCRTCRLKSKSGQLISNKKEELMAILDHFNIQLDNPVSILNQEMSKQFLHSKSESDKYKFFMKATLLEQMKRDYIHIKHTKTVTRQQVERQEESLKDLKLEFLQKKERYENLSSFSEMKVVLENLKKAMAWCLVQEKEQLVQQLKEDIENEENNYKHQDNLQLCQTRVTHIEKKLQCIRGRVDGLREEQESLSGDSLRLKEQVKIISKAHKEQEIVYFRALNKLKAVRARARHSSGEN</sequence>